<dbReference type="GO" id="GO:0006099">
    <property type="term" value="P:tricarboxylic acid cycle"/>
    <property type="evidence" value="ECO:0007669"/>
    <property type="project" value="UniProtKB-KW"/>
</dbReference>
<comment type="function">
    <text evidence="10">Involved in the glycolate utilization. Catalyzes the condensation and subsequent hydrolysis of acetyl-coenzyme A (acetyl-CoA) and glyoxylate to form malate and CoA.</text>
</comment>
<name>A0A2K8KNX2_9GAMM</name>
<feature type="binding site" evidence="10">
    <location>
        <position position="340"/>
    </location>
    <ligand>
        <name>glyoxylate</name>
        <dbReference type="ChEBI" id="CHEBI:36655"/>
    </ligand>
</feature>
<feature type="binding site" evidence="10">
    <location>
        <begin position="125"/>
        <end position="126"/>
    </location>
    <ligand>
        <name>acetyl-CoA</name>
        <dbReference type="ChEBI" id="CHEBI:57288"/>
    </ligand>
</feature>
<comment type="subunit">
    <text evidence="10">Monomer.</text>
</comment>
<accession>A0A2K8KNX2</accession>
<keyword evidence="8 10" id="KW-0558">Oxidation</keyword>
<evidence type="ECO:0000256" key="1">
    <source>
        <dbReference type="ARBA" id="ARBA00001946"/>
    </source>
</evidence>
<dbReference type="InterPro" id="IPR048356">
    <property type="entry name" value="MS_N"/>
</dbReference>
<evidence type="ECO:0000256" key="10">
    <source>
        <dbReference type="HAMAP-Rule" id="MF_00641"/>
    </source>
</evidence>
<dbReference type="HAMAP" id="MF_00641">
    <property type="entry name" value="Malate_synth_G"/>
    <property type="match status" value="1"/>
</dbReference>
<dbReference type="UniPathway" id="UPA00703">
    <property type="reaction ID" value="UER00720"/>
</dbReference>
<feature type="binding site" evidence="10">
    <location>
        <begin position="457"/>
        <end position="460"/>
    </location>
    <ligand>
        <name>glyoxylate</name>
        <dbReference type="ChEBI" id="CHEBI:36655"/>
    </ligand>
</feature>
<dbReference type="InterPro" id="IPR046363">
    <property type="entry name" value="MS_N_TIM-barrel_dom"/>
</dbReference>
<feature type="domain" description="Malate synthase C-terminal" evidence="17">
    <location>
        <begin position="605"/>
        <end position="700"/>
    </location>
</feature>
<comment type="cofactor">
    <cofactor evidence="1 10">
        <name>Mg(2+)</name>
        <dbReference type="ChEBI" id="CHEBI:18420"/>
    </cofactor>
</comment>
<dbReference type="GO" id="GO:0006097">
    <property type="term" value="P:glyoxylate cycle"/>
    <property type="evidence" value="ECO:0007669"/>
    <property type="project" value="UniProtKB-UniRule"/>
</dbReference>
<keyword evidence="18" id="KW-0012">Acyltransferase</keyword>
<feature type="binding site" evidence="10">
    <location>
        <position position="460"/>
    </location>
    <ligand>
        <name>Mg(2+)</name>
        <dbReference type="ChEBI" id="CHEBI:18420"/>
    </ligand>
</feature>
<dbReference type="InterPro" id="IPR044856">
    <property type="entry name" value="Malate_synth_C_sf"/>
</dbReference>
<evidence type="ECO:0000256" key="6">
    <source>
        <dbReference type="ARBA" id="ARBA00022723"/>
    </source>
</evidence>
<keyword evidence="4 10" id="KW-0816">Tricarboxylic acid cycle</keyword>
<feature type="binding site" evidence="10">
    <location>
        <position position="432"/>
    </location>
    <ligand>
        <name>Mg(2+)</name>
        <dbReference type="ChEBI" id="CHEBI:18420"/>
    </ligand>
</feature>
<dbReference type="InterPro" id="IPR048355">
    <property type="entry name" value="MS_C"/>
</dbReference>
<dbReference type="InterPro" id="IPR006253">
    <property type="entry name" value="Malate_synthG"/>
</dbReference>
<proteinExistence type="inferred from homology"/>
<evidence type="ECO:0000259" key="16">
    <source>
        <dbReference type="Pfam" id="PF20658"/>
    </source>
</evidence>
<sequence length="738" mass="81004">MNNAIIKEGYRIDSELFQFVESEVLPGLGIDSDRFWSGATRILSDFMPINEALLATRVRYQAQIDAFHLAPENQPLDPVRYQQFLRDIGYLVPEPADFQISTEHVDPEVARIAGPQLVVPLMNARFALNAANARWGSLYDALYGSDVIAASSERAATEAYDPERGRAVQAYGRRFLDQAVPLVQGSHADAVAYRVERQQLVVELSGDISTGLVAPELFVGFNGRAEQPNLVLLRHNGLHIEIQIDRDNLIGQTDAAGVKDLVLEAALSTIQDCEDSIAAVDAADKCLVYRNWLGLMKGDLQATLSKGAQTLVRTLNPDRTYQTPDAGSLTLPGRSLLFIRQVGHLMNTHALLSPEGEPVPEGIVDALITCLIAVHDLHGPSQQGNSRSGSIYIVKPKMHGPEEVQFSCDLFSRIEDLLELPANTLKIGIMDEERRTSVNLKACIRVAQQRLVFINTGFLDRTGDEIHTSMLAGPVVRKELMKDEQWIAAYEANNVRVGLLAGLAGKAQIGKGMWAIPDALASMMATKIGHPQAGASCAWVPSPTAATLHALHYHQVDVARVQAELLDQYRSQDQKTPAQGHATALLEDLLTIPLLSDPAALSAAERQEELDNNIQGLLGYVVRWVDQGIGCSKVPDIHDIGRMEDRATLRIASQHICNWLHHGLLSAEQVMLSLKRMAAIVDAQNGHDRNYQPMAPNFAASLAFQAAVDLIFQGQSQPSGYTEPLLHQRRLQVKHKAD</sequence>
<dbReference type="InterPro" id="IPR011076">
    <property type="entry name" value="Malate_synth_sf"/>
</dbReference>
<dbReference type="Pfam" id="PF01274">
    <property type="entry name" value="MS_TIM-barrel"/>
    <property type="match status" value="1"/>
</dbReference>
<comment type="subcellular location">
    <subcellularLocation>
        <location evidence="10 13">Cytoplasm</location>
    </subcellularLocation>
</comment>
<organism evidence="18 19">
    <name type="scientific">Reinekea forsetii</name>
    <dbReference type="NCBI Taxonomy" id="1336806"/>
    <lineage>
        <taxon>Bacteria</taxon>
        <taxon>Pseudomonadati</taxon>
        <taxon>Pseudomonadota</taxon>
        <taxon>Gammaproteobacteria</taxon>
        <taxon>Oceanospirillales</taxon>
        <taxon>Saccharospirillaceae</taxon>
        <taxon>Reinekea</taxon>
    </lineage>
</organism>
<evidence type="ECO:0000259" key="15">
    <source>
        <dbReference type="Pfam" id="PF20656"/>
    </source>
</evidence>
<feature type="active site" description="Proton donor" evidence="10 12">
    <location>
        <position position="645"/>
    </location>
</feature>
<keyword evidence="3 10" id="KW-0963">Cytoplasm</keyword>
<evidence type="ECO:0000256" key="2">
    <source>
        <dbReference type="ARBA" id="ARBA00022435"/>
    </source>
</evidence>
<comment type="pathway">
    <text evidence="10 13">Carbohydrate metabolism; glyoxylate cycle; (S)-malate from isocitrate: step 2/2.</text>
</comment>
<dbReference type="GO" id="GO:0004474">
    <property type="term" value="F:malate synthase activity"/>
    <property type="evidence" value="ECO:0007669"/>
    <property type="project" value="UniProtKB-UniRule"/>
</dbReference>
<feature type="active site" description="Proton acceptor" evidence="10 12">
    <location>
        <position position="340"/>
    </location>
</feature>
<keyword evidence="19" id="KW-1185">Reference proteome</keyword>
<feature type="domain" description="Malate synthase TIM barrel" evidence="14">
    <location>
        <begin position="337"/>
        <end position="572"/>
    </location>
</feature>
<dbReference type="PANTHER" id="PTHR42739:SF1">
    <property type="entry name" value="MALATE SYNTHASE G"/>
    <property type="match status" value="1"/>
</dbReference>
<dbReference type="InterPro" id="IPR048357">
    <property type="entry name" value="MSG_insertion"/>
</dbReference>
<dbReference type="Gene3D" id="3.20.20.360">
    <property type="entry name" value="Malate synthase, domain 3"/>
    <property type="match status" value="2"/>
</dbReference>
<dbReference type="NCBIfam" id="TIGR01345">
    <property type="entry name" value="malate_syn_G"/>
    <property type="match status" value="1"/>
</dbReference>
<dbReference type="AlphaFoldDB" id="A0A2K8KNX2"/>
<feature type="domain" description="Malate synthase G alpha-beta insertion" evidence="16">
    <location>
        <begin position="160"/>
        <end position="235"/>
    </location>
</feature>
<dbReference type="EMBL" id="CP011797">
    <property type="protein sequence ID" value="ATX76487.1"/>
    <property type="molecule type" value="Genomic_DNA"/>
</dbReference>
<evidence type="ECO:0000256" key="3">
    <source>
        <dbReference type="ARBA" id="ARBA00022490"/>
    </source>
</evidence>
<dbReference type="Pfam" id="PF20658">
    <property type="entry name" value="MSG_insertion"/>
    <property type="match status" value="1"/>
</dbReference>
<evidence type="ECO:0000313" key="19">
    <source>
        <dbReference type="Proteomes" id="UP000229757"/>
    </source>
</evidence>
<evidence type="ECO:0000256" key="13">
    <source>
        <dbReference type="RuleBase" id="RU003572"/>
    </source>
</evidence>
<dbReference type="PANTHER" id="PTHR42739">
    <property type="entry name" value="MALATE SYNTHASE G"/>
    <property type="match status" value="1"/>
</dbReference>
<evidence type="ECO:0000256" key="4">
    <source>
        <dbReference type="ARBA" id="ARBA00022532"/>
    </source>
</evidence>
<gene>
    <name evidence="10" type="primary">glcB</name>
    <name evidence="18" type="ORF">REIFOR_01341</name>
</gene>
<evidence type="ECO:0000256" key="9">
    <source>
        <dbReference type="ARBA" id="ARBA00047918"/>
    </source>
</evidence>
<comment type="caution">
    <text evidence="10">Lacks conserved residue(s) required for the propagation of feature annotation.</text>
</comment>
<keyword evidence="7 10" id="KW-0460">Magnesium</keyword>
<evidence type="ECO:0000256" key="8">
    <source>
        <dbReference type="ARBA" id="ARBA00023097"/>
    </source>
</evidence>
<evidence type="ECO:0000256" key="7">
    <source>
        <dbReference type="ARBA" id="ARBA00022842"/>
    </source>
</evidence>
<feature type="binding site" evidence="10">
    <location>
        <position position="118"/>
    </location>
    <ligand>
        <name>acetyl-CoA</name>
        <dbReference type="ChEBI" id="CHEBI:57288"/>
    </ligand>
</feature>
<dbReference type="RefSeq" id="WP_100256826.1">
    <property type="nucleotide sequence ID" value="NZ_CP011797.1"/>
</dbReference>
<feature type="binding site" evidence="10">
    <location>
        <position position="541"/>
    </location>
    <ligand>
        <name>acetyl-CoA</name>
        <dbReference type="ChEBI" id="CHEBI:57288"/>
    </ligand>
</feature>
<evidence type="ECO:0000259" key="14">
    <source>
        <dbReference type="Pfam" id="PF01274"/>
    </source>
</evidence>
<evidence type="ECO:0000256" key="11">
    <source>
        <dbReference type="NCBIfam" id="TIGR01345"/>
    </source>
</evidence>
<evidence type="ECO:0000313" key="18">
    <source>
        <dbReference type="EMBL" id="ATX76487.1"/>
    </source>
</evidence>
<protein>
    <recommendedName>
        <fullName evidence="10 11">Malate synthase G</fullName>
        <ecNumber evidence="10 11">2.3.3.9</ecNumber>
    </recommendedName>
</protein>
<dbReference type="GO" id="GO:0009436">
    <property type="term" value="P:glyoxylate catabolic process"/>
    <property type="evidence" value="ECO:0007669"/>
    <property type="project" value="TreeGrafter"/>
</dbReference>
<dbReference type="Pfam" id="PF20659">
    <property type="entry name" value="MS_C"/>
    <property type="match status" value="1"/>
</dbReference>
<dbReference type="OrthoDB" id="9762054at2"/>
<comment type="catalytic activity">
    <reaction evidence="9 10 13">
        <text>glyoxylate + acetyl-CoA + H2O = (S)-malate + CoA + H(+)</text>
        <dbReference type="Rhea" id="RHEA:18181"/>
        <dbReference type="ChEBI" id="CHEBI:15377"/>
        <dbReference type="ChEBI" id="CHEBI:15378"/>
        <dbReference type="ChEBI" id="CHEBI:15589"/>
        <dbReference type="ChEBI" id="CHEBI:36655"/>
        <dbReference type="ChEBI" id="CHEBI:57287"/>
        <dbReference type="ChEBI" id="CHEBI:57288"/>
        <dbReference type="EC" id="2.3.3.9"/>
    </reaction>
</comment>
<keyword evidence="2 10" id="KW-0329">Glyoxylate bypass</keyword>
<dbReference type="Proteomes" id="UP000229757">
    <property type="component" value="Chromosome"/>
</dbReference>
<feature type="binding site" evidence="10">
    <location>
        <position position="432"/>
    </location>
    <ligand>
        <name>glyoxylate</name>
        <dbReference type="ChEBI" id="CHEBI:36655"/>
    </ligand>
</feature>
<evidence type="ECO:0000256" key="12">
    <source>
        <dbReference type="PIRSR" id="PIRSR601465-50"/>
    </source>
</evidence>
<dbReference type="GO" id="GO:0000287">
    <property type="term" value="F:magnesium ion binding"/>
    <property type="evidence" value="ECO:0007669"/>
    <property type="project" value="TreeGrafter"/>
</dbReference>
<feature type="domain" description="Malate synthase N-terminal" evidence="15">
    <location>
        <begin position="17"/>
        <end position="69"/>
    </location>
</feature>
<feature type="binding site" evidence="10">
    <location>
        <position position="313"/>
    </location>
    <ligand>
        <name>acetyl-CoA</name>
        <dbReference type="ChEBI" id="CHEBI:57288"/>
    </ligand>
</feature>
<dbReference type="Pfam" id="PF20656">
    <property type="entry name" value="MS_N"/>
    <property type="match status" value="1"/>
</dbReference>
<keyword evidence="5 10" id="KW-0808">Transferase</keyword>
<dbReference type="Gene3D" id="1.20.1220.12">
    <property type="entry name" value="Malate synthase, domain III"/>
    <property type="match status" value="1"/>
</dbReference>
<dbReference type="NCBIfam" id="NF002825">
    <property type="entry name" value="PRK02999.1"/>
    <property type="match status" value="1"/>
</dbReference>
<evidence type="ECO:0000259" key="17">
    <source>
        <dbReference type="Pfam" id="PF20659"/>
    </source>
</evidence>
<feature type="binding site" evidence="10">
    <location>
        <position position="276"/>
    </location>
    <ligand>
        <name>acetyl-CoA</name>
        <dbReference type="ChEBI" id="CHEBI:57288"/>
    </ligand>
</feature>
<dbReference type="KEGG" id="rfo:REIFOR_01341"/>
<feature type="modified residue" description="Cysteine sulfenic acid (-SOH)" evidence="10">
    <location>
        <position position="631"/>
    </location>
</feature>
<evidence type="ECO:0000256" key="5">
    <source>
        <dbReference type="ARBA" id="ARBA00022679"/>
    </source>
</evidence>
<comment type="similarity">
    <text evidence="10 13">Belongs to the malate synthase family. GlcB subfamily.</text>
</comment>
<dbReference type="EC" id="2.3.3.9" evidence="10 11"/>
<dbReference type="GO" id="GO:0005829">
    <property type="term" value="C:cytosol"/>
    <property type="evidence" value="ECO:0007669"/>
    <property type="project" value="TreeGrafter"/>
</dbReference>
<reference evidence="18 19" key="1">
    <citation type="journal article" date="2017" name="Environ. Microbiol.">
        <title>Genomic and physiological analyses of 'Reinekea forsetii' reveal a versatile opportunistic lifestyle during spring algae blooms.</title>
        <authorList>
            <person name="Avci B."/>
            <person name="Hahnke R.L."/>
            <person name="Chafee M."/>
            <person name="Fischer T."/>
            <person name="Gruber-Vodicka H."/>
            <person name="Tegetmeyer H.E."/>
            <person name="Harder J."/>
            <person name="Fuchs B.M."/>
            <person name="Amann R.I."/>
            <person name="Teeling H."/>
        </authorList>
    </citation>
    <scope>NUCLEOTIDE SEQUENCE [LARGE SCALE GENOMIC DNA]</scope>
    <source>
        <strain evidence="18 19">Hel1_31_D35</strain>
    </source>
</reference>
<dbReference type="SUPFAM" id="SSF51645">
    <property type="entry name" value="Malate synthase G"/>
    <property type="match status" value="1"/>
</dbReference>
<dbReference type="InterPro" id="IPR001465">
    <property type="entry name" value="Malate_synthase_TIM"/>
</dbReference>
<keyword evidence="6 10" id="KW-0479">Metal-binding</keyword>